<dbReference type="InterPro" id="IPR002401">
    <property type="entry name" value="Cyt_P450_E_grp-I"/>
</dbReference>
<sequence>MKRRKRSSRWPPGPTPLPLLGNLLLLDIKNPHKSVQDLEKKFGPVFFLQIGWRNMVILSGFKMIKETLGQKPEEFIDRPSIPLMKLLKRGKNCEGIGFAQCSNGWKEQRRFFVSLLKNFTMGKKTLEERVSGEAGYLCSEFKSKEGSPFDPQNLLCRAVGNILCSLAFGDRFEYSDNTFLKLMHVIEEFLKEVTRNLPQFIDTGSWWLSLFSGPHHKLQKQYGNISIILKEMVNEHKKTRDPTFPRDLIDAFLDEMDKAKGKPDSSFNEQNLINILIDVTVAGTETSSSTLLWGLLSMVNHPEVQKRVQEEIDEQIGRVRSPMIEDQLKLPYTCAVIHEIQRYADVLPFANPYMVHRDTEIGKFVIPKETVVLLHLSSVLKDETVWEKPHEFYPEHFLDADGHFVKREAFLPFSLG</sequence>
<dbReference type="GO" id="GO:0005737">
    <property type="term" value="C:cytoplasm"/>
    <property type="evidence" value="ECO:0007669"/>
    <property type="project" value="TreeGrafter"/>
</dbReference>
<dbReference type="InterPro" id="IPR036396">
    <property type="entry name" value="Cyt_P450_sf"/>
</dbReference>
<evidence type="ECO:0000256" key="1">
    <source>
        <dbReference type="ARBA" id="ARBA00001971"/>
    </source>
</evidence>
<dbReference type="InterPro" id="IPR050182">
    <property type="entry name" value="Cytochrome_P450_fam2"/>
</dbReference>
<reference evidence="9" key="1">
    <citation type="journal article" date="2016" name="Chemosphere">
        <title>Disruption of sex-hormone levels and steroidogenic-related gene expression on Mongolia Racerunner (Eremias argus) after exposure to triadimefon and its enantiomers.</title>
        <authorList>
            <person name="Li J."/>
            <person name="Chang J."/>
            <person name="Li W."/>
            <person name="Guo B."/>
            <person name="Li J."/>
            <person name="Wang H."/>
        </authorList>
    </citation>
    <scope>NUCLEOTIDE SEQUENCE</scope>
    <source>
        <tissue evidence="9">Hepatic</tissue>
    </source>
</reference>
<dbReference type="EMBL" id="KX513528">
    <property type="protein sequence ID" value="AQM55163.1"/>
    <property type="molecule type" value="mRNA"/>
</dbReference>
<comment type="subcellular location">
    <subcellularLocation>
        <location evidence="2">Membrane</location>
    </subcellularLocation>
</comment>
<dbReference type="GO" id="GO:0019369">
    <property type="term" value="P:arachidonate metabolic process"/>
    <property type="evidence" value="ECO:0007669"/>
    <property type="project" value="TreeGrafter"/>
</dbReference>
<evidence type="ECO:0000256" key="3">
    <source>
        <dbReference type="ARBA" id="ARBA00010617"/>
    </source>
</evidence>
<dbReference type="PRINTS" id="PR00463">
    <property type="entry name" value="EP450I"/>
</dbReference>
<reference evidence="9" key="2">
    <citation type="submission" date="2016-07" db="EMBL/GenBank/DDBJ databases">
        <authorList>
            <person name="Li j."/>
        </authorList>
    </citation>
    <scope>NUCLEOTIDE SEQUENCE</scope>
    <source>
        <tissue evidence="9">Hepatic</tissue>
    </source>
</reference>
<comment type="similarity">
    <text evidence="3">Belongs to the cytochrome P450 family.</text>
</comment>
<dbReference type="GO" id="GO:0006805">
    <property type="term" value="P:xenobiotic metabolic process"/>
    <property type="evidence" value="ECO:0007669"/>
    <property type="project" value="TreeGrafter"/>
</dbReference>
<dbReference type="Gene3D" id="1.10.630.10">
    <property type="entry name" value="Cytochrome P450"/>
    <property type="match status" value="1"/>
</dbReference>
<dbReference type="Pfam" id="PF00067">
    <property type="entry name" value="p450"/>
    <property type="match status" value="1"/>
</dbReference>
<dbReference type="GO" id="GO:0016020">
    <property type="term" value="C:membrane"/>
    <property type="evidence" value="ECO:0007669"/>
    <property type="project" value="UniProtKB-SubCell"/>
</dbReference>
<protein>
    <submittedName>
        <fullName evidence="9">Cytochrome P450</fullName>
    </submittedName>
</protein>
<keyword evidence="4" id="KW-0479">Metal-binding</keyword>
<keyword evidence="5" id="KW-0560">Oxidoreductase</keyword>
<comment type="cofactor">
    <cofactor evidence="1">
        <name>heme</name>
        <dbReference type="ChEBI" id="CHEBI:30413"/>
    </cofactor>
</comment>
<keyword evidence="6" id="KW-0408">Iron</keyword>
<evidence type="ECO:0000313" key="9">
    <source>
        <dbReference type="EMBL" id="AQM55163.1"/>
    </source>
</evidence>
<name>A0A1Q1NHB0_9SAUR</name>
<dbReference type="InterPro" id="IPR001128">
    <property type="entry name" value="Cyt_P450"/>
</dbReference>
<evidence type="ECO:0000256" key="7">
    <source>
        <dbReference type="ARBA" id="ARBA00023033"/>
    </source>
</evidence>
<evidence type="ECO:0000256" key="2">
    <source>
        <dbReference type="ARBA" id="ARBA00004370"/>
    </source>
</evidence>
<dbReference type="GO" id="GO:0020037">
    <property type="term" value="F:heme binding"/>
    <property type="evidence" value="ECO:0007669"/>
    <property type="project" value="InterPro"/>
</dbReference>
<keyword evidence="7" id="KW-0503">Monooxygenase</keyword>
<dbReference type="GO" id="GO:0016712">
    <property type="term" value="F:oxidoreductase activity, acting on paired donors, with incorporation or reduction of molecular oxygen, reduced flavin or flavoprotein as one donor, and incorporation of one atom of oxygen"/>
    <property type="evidence" value="ECO:0007669"/>
    <property type="project" value="InterPro"/>
</dbReference>
<dbReference type="PRINTS" id="PR00385">
    <property type="entry name" value="P450"/>
</dbReference>
<dbReference type="InterPro" id="IPR008069">
    <property type="entry name" value="Cyt_P450_E_grp-I_CYP2D-like"/>
</dbReference>
<proteinExistence type="evidence at transcript level"/>
<accession>A0A1Q1NHB0</accession>
<dbReference type="PANTHER" id="PTHR24300">
    <property type="entry name" value="CYTOCHROME P450 508A4-RELATED"/>
    <property type="match status" value="1"/>
</dbReference>
<evidence type="ECO:0000256" key="5">
    <source>
        <dbReference type="ARBA" id="ARBA00023002"/>
    </source>
</evidence>
<evidence type="ECO:0000256" key="8">
    <source>
        <dbReference type="ARBA" id="ARBA00023136"/>
    </source>
</evidence>
<dbReference type="SUPFAM" id="SSF48264">
    <property type="entry name" value="Cytochrome P450"/>
    <property type="match status" value="1"/>
</dbReference>
<dbReference type="FunFam" id="1.10.630.10:FF:000004">
    <property type="entry name" value="cytochrome P450 2D15 isoform X1"/>
    <property type="match status" value="1"/>
</dbReference>
<dbReference type="GO" id="GO:0005506">
    <property type="term" value="F:iron ion binding"/>
    <property type="evidence" value="ECO:0007669"/>
    <property type="project" value="InterPro"/>
</dbReference>
<keyword evidence="8" id="KW-0472">Membrane</keyword>
<dbReference type="AlphaFoldDB" id="A0A1Q1NHB0"/>
<evidence type="ECO:0000256" key="6">
    <source>
        <dbReference type="ARBA" id="ARBA00023004"/>
    </source>
</evidence>
<evidence type="ECO:0000256" key="4">
    <source>
        <dbReference type="ARBA" id="ARBA00022723"/>
    </source>
</evidence>
<dbReference type="PANTHER" id="PTHR24300:SF1">
    <property type="entry name" value="CYTOCHROME P450 2D6-RELATED"/>
    <property type="match status" value="1"/>
</dbReference>
<dbReference type="PRINTS" id="PR01686">
    <property type="entry name" value="EP450ICYP2D"/>
</dbReference>
<organism evidence="9">
    <name type="scientific">Eremias argus</name>
    <dbReference type="NCBI Taxonomy" id="118841"/>
    <lineage>
        <taxon>Eukaryota</taxon>
        <taxon>Metazoa</taxon>
        <taxon>Chordata</taxon>
        <taxon>Craniata</taxon>
        <taxon>Vertebrata</taxon>
        <taxon>Euteleostomi</taxon>
        <taxon>Lepidosauria</taxon>
        <taxon>Squamata</taxon>
        <taxon>Bifurcata</taxon>
        <taxon>Unidentata</taxon>
        <taxon>Episquamata</taxon>
        <taxon>Laterata</taxon>
        <taxon>Lacertibaenia</taxon>
        <taxon>Lacertidae</taxon>
        <taxon>Eremias</taxon>
    </lineage>
</organism>